<reference evidence="1" key="1">
    <citation type="journal article" date="2014" name="Front. Microbiol.">
        <title>High frequency of phylogenetically diverse reductive dehalogenase-homologous genes in deep subseafloor sedimentary metagenomes.</title>
        <authorList>
            <person name="Kawai M."/>
            <person name="Futagami T."/>
            <person name="Toyoda A."/>
            <person name="Takaki Y."/>
            <person name="Nishi S."/>
            <person name="Hori S."/>
            <person name="Arai W."/>
            <person name="Tsubouchi T."/>
            <person name="Morono Y."/>
            <person name="Uchiyama I."/>
            <person name="Ito T."/>
            <person name="Fujiyama A."/>
            <person name="Inagaki F."/>
            <person name="Takami H."/>
        </authorList>
    </citation>
    <scope>NUCLEOTIDE SEQUENCE</scope>
    <source>
        <strain evidence="1">Expedition CK06-06</strain>
    </source>
</reference>
<sequence>SEFFIPDFSIHSFEAFIAEENSIFKSCSTQFGFGYMHSYS</sequence>
<comment type="caution">
    <text evidence="1">The sequence shown here is derived from an EMBL/GenBank/DDBJ whole genome shotgun (WGS) entry which is preliminary data.</text>
</comment>
<name>X1HNV6_9ZZZZ</name>
<feature type="non-terminal residue" evidence="1">
    <location>
        <position position="1"/>
    </location>
</feature>
<protein>
    <submittedName>
        <fullName evidence="1">Uncharacterized protein</fullName>
    </submittedName>
</protein>
<organism evidence="1">
    <name type="scientific">marine sediment metagenome</name>
    <dbReference type="NCBI Taxonomy" id="412755"/>
    <lineage>
        <taxon>unclassified sequences</taxon>
        <taxon>metagenomes</taxon>
        <taxon>ecological metagenomes</taxon>
    </lineage>
</organism>
<dbReference type="AlphaFoldDB" id="X1HNV6"/>
<proteinExistence type="predicted"/>
<evidence type="ECO:0000313" key="1">
    <source>
        <dbReference type="EMBL" id="GAH71172.1"/>
    </source>
</evidence>
<accession>X1HNV6</accession>
<dbReference type="EMBL" id="BARU01027167">
    <property type="protein sequence ID" value="GAH71172.1"/>
    <property type="molecule type" value="Genomic_DNA"/>
</dbReference>
<gene>
    <name evidence="1" type="ORF">S03H2_43535</name>
</gene>